<dbReference type="InterPro" id="IPR000406">
    <property type="entry name" value="Rho_GDI"/>
</dbReference>
<dbReference type="GO" id="GO:0005829">
    <property type="term" value="C:cytosol"/>
    <property type="evidence" value="ECO:0007669"/>
    <property type="project" value="TreeGrafter"/>
</dbReference>
<protein>
    <recommendedName>
        <fullName evidence="7">Rho GDP-dissociation inhibitor 1</fullName>
    </recommendedName>
</protein>
<name>A0A835DSJ5_9POAL</name>
<dbReference type="InterPro" id="IPR024792">
    <property type="entry name" value="RhoGDI_dom_sf"/>
</dbReference>
<accession>A0A835DSJ5</accession>
<comment type="similarity">
    <text evidence="2">Belongs to the Rho GDI family.</text>
</comment>
<evidence type="ECO:0008006" key="7">
    <source>
        <dbReference type="Google" id="ProtNLM"/>
    </source>
</evidence>
<dbReference type="SUPFAM" id="SSF81296">
    <property type="entry name" value="E set domains"/>
    <property type="match status" value="2"/>
</dbReference>
<dbReference type="Proteomes" id="UP000636709">
    <property type="component" value="Unassembled WGS sequence"/>
</dbReference>
<dbReference type="EMBL" id="JACEFO010003225">
    <property type="protein sequence ID" value="KAF8643081.1"/>
    <property type="molecule type" value="Genomic_DNA"/>
</dbReference>
<organism evidence="5 6">
    <name type="scientific">Digitaria exilis</name>
    <dbReference type="NCBI Taxonomy" id="1010633"/>
    <lineage>
        <taxon>Eukaryota</taxon>
        <taxon>Viridiplantae</taxon>
        <taxon>Streptophyta</taxon>
        <taxon>Embryophyta</taxon>
        <taxon>Tracheophyta</taxon>
        <taxon>Spermatophyta</taxon>
        <taxon>Magnoliopsida</taxon>
        <taxon>Liliopsida</taxon>
        <taxon>Poales</taxon>
        <taxon>Poaceae</taxon>
        <taxon>PACMAD clade</taxon>
        <taxon>Panicoideae</taxon>
        <taxon>Panicodae</taxon>
        <taxon>Paniceae</taxon>
        <taxon>Anthephorinae</taxon>
        <taxon>Digitaria</taxon>
    </lineage>
</organism>
<comment type="caution">
    <text evidence="5">The sequence shown here is derived from an EMBL/GenBank/DDBJ whole genome shotgun (WGS) entry which is preliminary data.</text>
</comment>
<dbReference type="OrthoDB" id="1683373at2759"/>
<evidence type="ECO:0000256" key="2">
    <source>
        <dbReference type="ARBA" id="ARBA00009758"/>
    </source>
</evidence>
<reference evidence="5" key="1">
    <citation type="submission" date="2020-07" db="EMBL/GenBank/DDBJ databases">
        <title>Genome sequence and genetic diversity analysis of an under-domesticated orphan crop, white fonio (Digitaria exilis).</title>
        <authorList>
            <person name="Bennetzen J.L."/>
            <person name="Chen S."/>
            <person name="Ma X."/>
            <person name="Wang X."/>
            <person name="Yssel A.E.J."/>
            <person name="Chaluvadi S.R."/>
            <person name="Johnson M."/>
            <person name="Gangashetty P."/>
            <person name="Hamidou F."/>
            <person name="Sanogo M.D."/>
            <person name="Zwaenepoel A."/>
            <person name="Wallace J."/>
            <person name="Van De Peer Y."/>
            <person name="Van Deynze A."/>
        </authorList>
    </citation>
    <scope>NUCLEOTIDE SEQUENCE</scope>
    <source>
        <tissue evidence="5">Leaves</tissue>
    </source>
</reference>
<dbReference type="GO" id="GO:0005094">
    <property type="term" value="F:Rho GDP-dissociation inhibitor activity"/>
    <property type="evidence" value="ECO:0007669"/>
    <property type="project" value="InterPro"/>
</dbReference>
<keyword evidence="6" id="KW-1185">Reference proteome</keyword>
<evidence type="ECO:0000313" key="6">
    <source>
        <dbReference type="Proteomes" id="UP000636709"/>
    </source>
</evidence>
<dbReference type="AlphaFoldDB" id="A0A835DSJ5"/>
<comment type="subcellular location">
    <subcellularLocation>
        <location evidence="1">Cytoplasm</location>
    </subcellularLocation>
</comment>
<dbReference type="PANTHER" id="PTHR10980">
    <property type="entry name" value="RHO GDP-DISSOCIATION INHIBITOR"/>
    <property type="match status" value="1"/>
</dbReference>
<evidence type="ECO:0000256" key="3">
    <source>
        <dbReference type="ARBA" id="ARBA00022490"/>
    </source>
</evidence>
<feature type="region of interest" description="Disordered" evidence="4">
    <location>
        <begin position="1"/>
        <end position="20"/>
    </location>
</feature>
<dbReference type="GO" id="GO:0007266">
    <property type="term" value="P:Rho protein signal transduction"/>
    <property type="evidence" value="ECO:0007669"/>
    <property type="project" value="InterPro"/>
</dbReference>
<dbReference type="Pfam" id="PF02115">
    <property type="entry name" value="Rho_GDI"/>
    <property type="match status" value="2"/>
</dbReference>
<gene>
    <name evidence="5" type="ORF">HU200_066952</name>
</gene>
<evidence type="ECO:0000256" key="4">
    <source>
        <dbReference type="SAM" id="MobiDB-lite"/>
    </source>
</evidence>
<proteinExistence type="inferred from homology"/>
<dbReference type="PANTHER" id="PTHR10980:SF3">
    <property type="entry name" value="LD16419P"/>
    <property type="match status" value="1"/>
</dbReference>
<evidence type="ECO:0000256" key="1">
    <source>
        <dbReference type="ARBA" id="ARBA00004496"/>
    </source>
</evidence>
<feature type="region of interest" description="Disordered" evidence="4">
    <location>
        <begin position="188"/>
        <end position="235"/>
    </location>
</feature>
<keyword evidence="3" id="KW-0963">Cytoplasm</keyword>
<evidence type="ECO:0000313" key="5">
    <source>
        <dbReference type="EMBL" id="KAF8643081.1"/>
    </source>
</evidence>
<sequence length="490" mass="53951">MVESFHALRTPTELNGAGNSAQKLPAIHDWSVMGGTAHGPCYRTRPRTKLPLVPVTLSPLRRLSLPLLRRGERELKPLILSAAGAATDRWIQPSPAPRLAVLPRPSFWSLAPRSFHPDRIRLDVSASSLPLSPRVLSFWCALGICAHLRSSSPLPRFPLLVILSHALLRATMSSAVEAISCSKVDVPAGPEPDESAAAAAKAKNAAAAASPAEHSECGEDEEDEEEAPKVIDLGPRVSIKDQLEKDKDDESLRRWKEQLLGQRGFELRGSLMAPVGAPAHAAALHVRERTRPLLPRDGRREPFVCLSREAVADGGLGWIGRSAGRPPACLSFYADPSLRERKTLEPDVKIMSLSILSPGRPDIFLPLPVEPNAKGVWFTLKEGSPYRLKFTFSVSNNIVSGLRYTNTVWKTGLKGERTLPFGVDRAKEMLGTFSPQLEPYTYVTPEDTTPSGMFARGSYSARTKFLDDDRKCYLEINYTFDIRREWPSTS</sequence>
<dbReference type="GO" id="GO:0016020">
    <property type="term" value="C:membrane"/>
    <property type="evidence" value="ECO:0007669"/>
    <property type="project" value="TreeGrafter"/>
</dbReference>
<dbReference type="InterPro" id="IPR014756">
    <property type="entry name" value="Ig_E-set"/>
</dbReference>
<dbReference type="Gene3D" id="2.70.50.30">
    <property type="entry name" value="Coagulation Factor XIII, subunit A, domain 1"/>
    <property type="match status" value="2"/>
</dbReference>
<feature type="compositionally biased region" description="Low complexity" evidence="4">
    <location>
        <begin position="196"/>
        <end position="209"/>
    </location>
</feature>